<feature type="non-terminal residue" evidence="1">
    <location>
        <position position="1"/>
    </location>
</feature>
<evidence type="ECO:0000313" key="2">
    <source>
        <dbReference type="Proteomes" id="UP000297245"/>
    </source>
</evidence>
<protein>
    <submittedName>
        <fullName evidence="1">Uncharacterized protein</fullName>
    </submittedName>
</protein>
<evidence type="ECO:0000313" key="1">
    <source>
        <dbReference type="EMBL" id="THU95600.1"/>
    </source>
</evidence>
<dbReference type="AlphaFoldDB" id="A0A4S8M123"/>
<accession>A0A4S8M123</accession>
<name>A0A4S8M123_DENBC</name>
<dbReference type="Proteomes" id="UP000297245">
    <property type="component" value="Unassembled WGS sequence"/>
</dbReference>
<reference evidence="1 2" key="1">
    <citation type="journal article" date="2019" name="Nat. Ecol. Evol.">
        <title>Megaphylogeny resolves global patterns of mushroom evolution.</title>
        <authorList>
            <person name="Varga T."/>
            <person name="Krizsan K."/>
            <person name="Foldi C."/>
            <person name="Dima B."/>
            <person name="Sanchez-Garcia M."/>
            <person name="Sanchez-Ramirez S."/>
            <person name="Szollosi G.J."/>
            <person name="Szarkandi J.G."/>
            <person name="Papp V."/>
            <person name="Albert L."/>
            <person name="Andreopoulos W."/>
            <person name="Angelini C."/>
            <person name="Antonin V."/>
            <person name="Barry K.W."/>
            <person name="Bougher N.L."/>
            <person name="Buchanan P."/>
            <person name="Buyck B."/>
            <person name="Bense V."/>
            <person name="Catcheside P."/>
            <person name="Chovatia M."/>
            <person name="Cooper J."/>
            <person name="Damon W."/>
            <person name="Desjardin D."/>
            <person name="Finy P."/>
            <person name="Geml J."/>
            <person name="Haridas S."/>
            <person name="Hughes K."/>
            <person name="Justo A."/>
            <person name="Karasinski D."/>
            <person name="Kautmanova I."/>
            <person name="Kiss B."/>
            <person name="Kocsube S."/>
            <person name="Kotiranta H."/>
            <person name="LaButti K.M."/>
            <person name="Lechner B.E."/>
            <person name="Liimatainen K."/>
            <person name="Lipzen A."/>
            <person name="Lukacs Z."/>
            <person name="Mihaltcheva S."/>
            <person name="Morgado L.N."/>
            <person name="Niskanen T."/>
            <person name="Noordeloos M.E."/>
            <person name="Ohm R.A."/>
            <person name="Ortiz-Santana B."/>
            <person name="Ovrebo C."/>
            <person name="Racz N."/>
            <person name="Riley R."/>
            <person name="Savchenko A."/>
            <person name="Shiryaev A."/>
            <person name="Soop K."/>
            <person name="Spirin V."/>
            <person name="Szebenyi C."/>
            <person name="Tomsovsky M."/>
            <person name="Tulloss R.E."/>
            <person name="Uehling J."/>
            <person name="Grigoriev I.V."/>
            <person name="Vagvolgyi C."/>
            <person name="Papp T."/>
            <person name="Martin F.M."/>
            <person name="Miettinen O."/>
            <person name="Hibbett D.S."/>
            <person name="Nagy L.G."/>
        </authorList>
    </citation>
    <scope>NUCLEOTIDE SEQUENCE [LARGE SCALE GENOMIC DNA]</scope>
    <source>
        <strain evidence="1 2">CBS 962.96</strain>
    </source>
</reference>
<sequence>PPPYIPGSYEDCASSESRKKFYYVPPPAYFYIRKLAPYPDQIHHLHPFTLEYTSPELEDPTKFDMLKALFPSRSLSCIDPRLWATLVQIYPSTLPDWLHVYDIPLSDIHVPLLQTITPTSTCSIVTVLDLPGCPELDDDTILVLKALTGLVALDASMTSLTSWGVSQLALCCRTEGEISSRKGPWALRILRLTGSKGIDFRVFKDLYRFKGLCVLGV</sequence>
<proteinExistence type="predicted"/>
<dbReference type="OrthoDB" id="3215314at2759"/>
<organism evidence="1 2">
    <name type="scientific">Dendrothele bispora (strain CBS 962.96)</name>
    <dbReference type="NCBI Taxonomy" id="1314807"/>
    <lineage>
        <taxon>Eukaryota</taxon>
        <taxon>Fungi</taxon>
        <taxon>Dikarya</taxon>
        <taxon>Basidiomycota</taxon>
        <taxon>Agaricomycotina</taxon>
        <taxon>Agaricomycetes</taxon>
        <taxon>Agaricomycetidae</taxon>
        <taxon>Agaricales</taxon>
        <taxon>Agaricales incertae sedis</taxon>
        <taxon>Dendrothele</taxon>
    </lineage>
</organism>
<gene>
    <name evidence="1" type="ORF">K435DRAFT_608230</name>
</gene>
<keyword evidence="2" id="KW-1185">Reference proteome</keyword>
<dbReference type="EMBL" id="ML179196">
    <property type="protein sequence ID" value="THU95600.1"/>
    <property type="molecule type" value="Genomic_DNA"/>
</dbReference>
<feature type="non-terminal residue" evidence="1">
    <location>
        <position position="217"/>
    </location>
</feature>
<dbReference type="SUPFAM" id="SSF52047">
    <property type="entry name" value="RNI-like"/>
    <property type="match status" value="1"/>
</dbReference>